<evidence type="ECO:0000313" key="3">
    <source>
        <dbReference type="Proteomes" id="UP000811609"/>
    </source>
</evidence>
<dbReference type="InterPro" id="IPR025886">
    <property type="entry name" value="PP2-like"/>
</dbReference>
<dbReference type="Proteomes" id="UP000811609">
    <property type="component" value="Chromosome 9"/>
</dbReference>
<dbReference type="PANTHER" id="PTHR31960:SF2">
    <property type="entry name" value="F-BOX PROTEIN PP2-A15"/>
    <property type="match status" value="1"/>
</dbReference>
<dbReference type="PROSITE" id="PS50181">
    <property type="entry name" value="FBOX"/>
    <property type="match status" value="1"/>
</dbReference>
<reference evidence="2" key="1">
    <citation type="submission" date="2020-12" db="EMBL/GenBank/DDBJ databases">
        <title>WGS assembly of Carya illinoinensis cv. Pawnee.</title>
        <authorList>
            <person name="Platts A."/>
            <person name="Shu S."/>
            <person name="Wright S."/>
            <person name="Barry K."/>
            <person name="Edger P."/>
            <person name="Pires J.C."/>
            <person name="Schmutz J."/>
        </authorList>
    </citation>
    <scope>NUCLEOTIDE SEQUENCE</scope>
    <source>
        <tissue evidence="2">Leaf</tissue>
    </source>
</reference>
<sequence>MGPGLGDIPESCVAGVLLYLTPQEICNLTRLNRAFRGVASSDLELRDLLPLKRYQTLSKKDILALLSSPVPFNHGNKQVLAITGIEDRRYWNWVPTKESRWEVKSPLPADSYSLSFRLHLGRFSKRLGRRVCTFEHTHGWDIKPVRFELFTSDGQRASSSFFLDDTEHDNANGNHKCGCWIDYKVSEFTVSDSEPATKVRFSMNQIDCMHSKGGLCVDSVFIIPSDLKSHKRRGVLK</sequence>
<name>A0A8T1PFP0_CARIL</name>
<protein>
    <recommendedName>
        <fullName evidence="1">F-box domain-containing protein</fullName>
    </recommendedName>
</protein>
<keyword evidence="3" id="KW-1185">Reference proteome</keyword>
<dbReference type="AlphaFoldDB" id="A0A8T1PFP0"/>
<dbReference type="PANTHER" id="PTHR31960">
    <property type="entry name" value="F-BOX PROTEIN PP2-A15"/>
    <property type="match status" value="1"/>
</dbReference>
<accession>A0A8T1PFP0</accession>
<organism evidence="2 3">
    <name type="scientific">Carya illinoinensis</name>
    <name type="common">Pecan</name>
    <dbReference type="NCBI Taxonomy" id="32201"/>
    <lineage>
        <taxon>Eukaryota</taxon>
        <taxon>Viridiplantae</taxon>
        <taxon>Streptophyta</taxon>
        <taxon>Embryophyta</taxon>
        <taxon>Tracheophyta</taxon>
        <taxon>Spermatophyta</taxon>
        <taxon>Magnoliopsida</taxon>
        <taxon>eudicotyledons</taxon>
        <taxon>Gunneridae</taxon>
        <taxon>Pentapetalae</taxon>
        <taxon>rosids</taxon>
        <taxon>fabids</taxon>
        <taxon>Fagales</taxon>
        <taxon>Juglandaceae</taxon>
        <taxon>Carya</taxon>
    </lineage>
</organism>
<evidence type="ECO:0000259" key="1">
    <source>
        <dbReference type="PROSITE" id="PS50181"/>
    </source>
</evidence>
<evidence type="ECO:0000313" key="2">
    <source>
        <dbReference type="EMBL" id="KAG6640484.1"/>
    </source>
</evidence>
<feature type="domain" description="F-box" evidence="1">
    <location>
        <begin position="2"/>
        <end position="48"/>
    </location>
</feature>
<comment type="caution">
    <text evidence="2">The sequence shown here is derived from an EMBL/GenBank/DDBJ whole genome shotgun (WGS) entry which is preliminary data.</text>
</comment>
<gene>
    <name evidence="2" type="ORF">CIPAW_09G006900</name>
</gene>
<proteinExistence type="predicted"/>
<dbReference type="EMBL" id="CM031817">
    <property type="protein sequence ID" value="KAG6640484.1"/>
    <property type="molecule type" value="Genomic_DNA"/>
</dbReference>
<dbReference type="Pfam" id="PF14299">
    <property type="entry name" value="PP2"/>
    <property type="match status" value="1"/>
</dbReference>
<dbReference type="InterPro" id="IPR001810">
    <property type="entry name" value="F-box_dom"/>
</dbReference>